<name>A0ABU1GP85_9GAMM</name>
<dbReference type="PANTHER" id="PTHR43685:SF2">
    <property type="entry name" value="GLYCOSYLTRANSFERASE 2-LIKE DOMAIN-CONTAINING PROTEIN"/>
    <property type="match status" value="1"/>
</dbReference>
<keyword evidence="2" id="KW-0328">Glycosyltransferase</keyword>
<protein>
    <submittedName>
        <fullName evidence="2">Glycosyltransferase</fullName>
        <ecNumber evidence="2">2.4.-.-</ecNumber>
    </submittedName>
</protein>
<keyword evidence="3" id="KW-1185">Reference proteome</keyword>
<dbReference type="PANTHER" id="PTHR43685">
    <property type="entry name" value="GLYCOSYLTRANSFERASE"/>
    <property type="match status" value="1"/>
</dbReference>
<dbReference type="SUPFAM" id="SSF53448">
    <property type="entry name" value="Nucleotide-diphospho-sugar transferases"/>
    <property type="match status" value="1"/>
</dbReference>
<evidence type="ECO:0000259" key="1">
    <source>
        <dbReference type="Pfam" id="PF00535"/>
    </source>
</evidence>
<keyword evidence="2" id="KW-0808">Transferase</keyword>
<sequence length="336" mass="38506">MSSSKPDVVVVCAWYNRADHIRDTVDSLLSQDFENFEVVIVNDGSTDPRVKEVLDSYQDSRLKIIHQENTGFVGAIRKAIETSSAPFIAIQGAGDVSYKARLREQYKVLVEDDSLCACGVAYVNAYISLEGVKYAEKTVNNSNRYVRKDFFSFNAFSHGDVMLRRESYERVGGYRYLFKYAQDRDLWLRIGLYGDFFIINDVLYERRVFSKDGVSSSIDKKIVQAALSDMAVQAALFYDKYGYDFVSSLDEGALVFRRRSKKVARSLLRAALIKLIRGDTSMSVDYAKMAFSERRSMLSMLVLVFCWVVSRMPYDIRLKISTGLVRFFNKKTSRYI</sequence>
<dbReference type="Proteomes" id="UP001252270">
    <property type="component" value="Unassembled WGS sequence"/>
</dbReference>
<proteinExistence type="predicted"/>
<evidence type="ECO:0000313" key="3">
    <source>
        <dbReference type="Proteomes" id="UP001252270"/>
    </source>
</evidence>
<evidence type="ECO:0000313" key="2">
    <source>
        <dbReference type="EMBL" id="MDR5893263.1"/>
    </source>
</evidence>
<dbReference type="Pfam" id="PF00535">
    <property type="entry name" value="Glycos_transf_2"/>
    <property type="match status" value="1"/>
</dbReference>
<reference evidence="2 3" key="1">
    <citation type="submission" date="2023-04" db="EMBL/GenBank/DDBJ databases">
        <title>A long-awaited taxogenomic arrangement of the family Halomonadaceae.</title>
        <authorList>
            <person name="De La Haba R."/>
            <person name="Chuvochina M."/>
            <person name="Wittouck S."/>
            <person name="Arahal D.R."/>
            <person name="Sanchez-Porro C."/>
            <person name="Hugenholtz P."/>
            <person name="Ventosa A."/>
        </authorList>
    </citation>
    <scope>NUCLEOTIDE SEQUENCE [LARGE SCALE GENOMIC DNA]</scope>
    <source>
        <strain evidence="2 3">DSM 17332</strain>
    </source>
</reference>
<dbReference type="InterPro" id="IPR029044">
    <property type="entry name" value="Nucleotide-diphossugar_trans"/>
</dbReference>
<dbReference type="EMBL" id="JARWAL010000009">
    <property type="protein sequence ID" value="MDR5893263.1"/>
    <property type="molecule type" value="Genomic_DNA"/>
</dbReference>
<accession>A0ABU1GP85</accession>
<comment type="caution">
    <text evidence="2">The sequence shown here is derived from an EMBL/GenBank/DDBJ whole genome shotgun (WGS) entry which is preliminary data.</text>
</comment>
<dbReference type="InterPro" id="IPR050834">
    <property type="entry name" value="Glycosyltransf_2"/>
</dbReference>
<feature type="domain" description="Glycosyltransferase 2-like" evidence="1">
    <location>
        <begin position="11"/>
        <end position="171"/>
    </location>
</feature>
<dbReference type="InterPro" id="IPR001173">
    <property type="entry name" value="Glyco_trans_2-like"/>
</dbReference>
<gene>
    <name evidence="2" type="ORF">QC820_10605</name>
</gene>
<dbReference type="Gene3D" id="3.90.550.10">
    <property type="entry name" value="Spore Coat Polysaccharide Biosynthesis Protein SpsA, Chain A"/>
    <property type="match status" value="1"/>
</dbReference>
<dbReference type="GO" id="GO:0016757">
    <property type="term" value="F:glycosyltransferase activity"/>
    <property type="evidence" value="ECO:0007669"/>
    <property type="project" value="UniProtKB-KW"/>
</dbReference>
<organism evidence="2 3">
    <name type="scientific">Halomonas mongoliensis</name>
    <dbReference type="NCBI Taxonomy" id="321265"/>
    <lineage>
        <taxon>Bacteria</taxon>
        <taxon>Pseudomonadati</taxon>
        <taxon>Pseudomonadota</taxon>
        <taxon>Gammaproteobacteria</taxon>
        <taxon>Oceanospirillales</taxon>
        <taxon>Halomonadaceae</taxon>
        <taxon>Halomonas</taxon>
    </lineage>
</organism>
<dbReference type="RefSeq" id="WP_309636885.1">
    <property type="nucleotide sequence ID" value="NZ_JARWAL010000009.1"/>
</dbReference>
<dbReference type="EC" id="2.4.-.-" evidence="2"/>